<comment type="caution">
    <text evidence="2">The sequence shown here is derived from an EMBL/GenBank/DDBJ whole genome shotgun (WGS) entry which is preliminary data.</text>
</comment>
<gene>
    <name evidence="2" type="ORF">PV946_08850</name>
</gene>
<name>A0AAP3YDT9_BACAM</name>
<organism evidence="2 3">
    <name type="scientific">Bacillus amyloliquefaciens</name>
    <name type="common">Bacillus velezensis</name>
    <dbReference type="NCBI Taxonomy" id="1390"/>
    <lineage>
        <taxon>Bacteria</taxon>
        <taxon>Bacillati</taxon>
        <taxon>Bacillota</taxon>
        <taxon>Bacilli</taxon>
        <taxon>Bacillales</taxon>
        <taxon>Bacillaceae</taxon>
        <taxon>Bacillus</taxon>
        <taxon>Bacillus amyloliquefaciens group</taxon>
    </lineage>
</organism>
<evidence type="ECO:0000313" key="2">
    <source>
        <dbReference type="EMBL" id="MDF4193877.1"/>
    </source>
</evidence>
<accession>A0AAP3YDT9</accession>
<feature type="coiled-coil region" evidence="1">
    <location>
        <begin position="55"/>
        <end position="110"/>
    </location>
</feature>
<dbReference type="RefSeq" id="WP_101293908.1">
    <property type="nucleotide sequence ID" value="NZ_CP128501.1"/>
</dbReference>
<evidence type="ECO:0000313" key="3">
    <source>
        <dbReference type="Proteomes" id="UP001222377"/>
    </source>
</evidence>
<reference evidence="2" key="1">
    <citation type="submission" date="2023-02" db="EMBL/GenBank/DDBJ databases">
        <title>Draft Whole-Genome Sequences of Bacillus Strains of Potential Probiotic for Poultry.</title>
        <authorList>
            <person name="Ma L.M."/>
            <person name="Lopez-Guerra N."/>
            <person name="Zhang G."/>
        </authorList>
    </citation>
    <scope>NUCLEOTIDE SEQUENCE</scope>
    <source>
        <strain evidence="2">OSU1013-24</strain>
    </source>
</reference>
<dbReference type="EMBL" id="JARKHX010000003">
    <property type="protein sequence ID" value="MDF4193877.1"/>
    <property type="molecule type" value="Genomic_DNA"/>
</dbReference>
<dbReference type="Proteomes" id="UP001222377">
    <property type="component" value="Unassembled WGS sequence"/>
</dbReference>
<sequence>MIQVYEYDENFILTKPVIIEPDEEGDYSIPENCTVIQPPSFIKAMYHPSDKLWTEAATEEEKEELEKQIENGRVSSPVDLLKMQNAKLSLQVAAAEKENAQRRQREADTALLIAQLQKDITDLKEGK</sequence>
<evidence type="ECO:0008006" key="4">
    <source>
        <dbReference type="Google" id="ProtNLM"/>
    </source>
</evidence>
<dbReference type="AlphaFoldDB" id="A0AAP3YDT9"/>
<keyword evidence="1" id="KW-0175">Coiled coil</keyword>
<proteinExistence type="predicted"/>
<protein>
    <recommendedName>
        <fullName evidence="4">Bacteriophage SP-beta YorD domain-containing protein</fullName>
    </recommendedName>
</protein>
<evidence type="ECO:0000256" key="1">
    <source>
        <dbReference type="SAM" id="Coils"/>
    </source>
</evidence>